<evidence type="ECO:0000259" key="1">
    <source>
        <dbReference type="Pfam" id="PF00248"/>
    </source>
</evidence>
<feature type="domain" description="NADP-dependent oxidoreductase" evidence="1">
    <location>
        <begin position="14"/>
        <end position="282"/>
    </location>
</feature>
<proteinExistence type="predicted"/>
<protein>
    <recommendedName>
        <fullName evidence="1">NADP-dependent oxidoreductase domain-containing protein</fullName>
    </recommendedName>
</protein>
<dbReference type="OrthoDB" id="7181835at2"/>
<reference evidence="2 3" key="1">
    <citation type="submission" date="2018-03" db="EMBL/GenBank/DDBJ databases">
        <authorList>
            <person name="Keele B.F."/>
        </authorList>
    </citation>
    <scope>NUCLEOTIDE SEQUENCE [LARGE SCALE GENOMIC DNA]</scope>
    <source>
        <strain evidence="2 3">CeCT 8812</strain>
    </source>
</reference>
<dbReference type="GO" id="GO:0016491">
    <property type="term" value="F:oxidoreductase activity"/>
    <property type="evidence" value="ECO:0007669"/>
    <property type="project" value="InterPro"/>
</dbReference>
<accession>A0A2R8A7L7</accession>
<dbReference type="AlphaFoldDB" id="A0A2R8A7L7"/>
<dbReference type="CDD" id="cd19097">
    <property type="entry name" value="AKR_unchar"/>
    <property type="match status" value="1"/>
</dbReference>
<name>A0A2R8A7L7_9RHOB</name>
<dbReference type="InterPro" id="IPR036812">
    <property type="entry name" value="NAD(P)_OxRdtase_dom_sf"/>
</dbReference>
<dbReference type="PANTHER" id="PTHR43312:SF1">
    <property type="entry name" value="NADP-DEPENDENT OXIDOREDUCTASE DOMAIN-CONTAINING PROTEIN"/>
    <property type="match status" value="1"/>
</dbReference>
<gene>
    <name evidence="2" type="ORF">POI8812_00473</name>
</gene>
<dbReference type="InterPro" id="IPR053135">
    <property type="entry name" value="AKR2_Oxidoreductase"/>
</dbReference>
<dbReference type="SUPFAM" id="SSF51430">
    <property type="entry name" value="NAD(P)-linked oxidoreductase"/>
    <property type="match status" value="1"/>
</dbReference>
<dbReference type="InterPro" id="IPR020471">
    <property type="entry name" value="AKR"/>
</dbReference>
<sequence>MHSNSSNPSARFILGSVQFGLNYGVSNTHGKVDAVQVKHILQSAREAGIVEIDTAAGYGSAQKVLGHAGVQSFEVGSKFSAEAFGPEPDGKALIAAVEHSLRELRVDQLCYWLVHDPQFLLKSDVDMAAWRAALDTVRADGRVGAIGVSVYAVKEALLLSKLYCFDVVQIPTVPIDHALWHSTDLAILAETYREVHGRSILLQGLLTMPINGLPSYFSPWLKQLKAWHERCAELGVSPVEAAIRMVSSHPHIDKLVVGVTRSEELDELVKFLARGPLASIEAALTDDARLLSPAIWRLEEV</sequence>
<dbReference type="EMBL" id="OMKW01000001">
    <property type="protein sequence ID" value="SPF28175.1"/>
    <property type="molecule type" value="Genomic_DNA"/>
</dbReference>
<dbReference type="Gene3D" id="3.20.20.100">
    <property type="entry name" value="NADP-dependent oxidoreductase domain"/>
    <property type="match status" value="1"/>
</dbReference>
<evidence type="ECO:0000313" key="3">
    <source>
        <dbReference type="Proteomes" id="UP000244932"/>
    </source>
</evidence>
<organism evidence="2 3">
    <name type="scientific">Pontivivens insulae</name>
    <dbReference type="NCBI Taxonomy" id="1639689"/>
    <lineage>
        <taxon>Bacteria</taxon>
        <taxon>Pseudomonadati</taxon>
        <taxon>Pseudomonadota</taxon>
        <taxon>Alphaproteobacteria</taxon>
        <taxon>Rhodobacterales</taxon>
        <taxon>Paracoccaceae</taxon>
        <taxon>Pontivivens</taxon>
    </lineage>
</organism>
<dbReference type="RefSeq" id="WP_108780904.1">
    <property type="nucleotide sequence ID" value="NZ_OMKW01000001.1"/>
</dbReference>
<dbReference type="PANTHER" id="PTHR43312">
    <property type="entry name" value="D-THREO-ALDOSE 1-DEHYDROGENASE"/>
    <property type="match status" value="1"/>
</dbReference>
<dbReference type="InterPro" id="IPR023210">
    <property type="entry name" value="NADP_OxRdtase_dom"/>
</dbReference>
<dbReference type="Pfam" id="PF00248">
    <property type="entry name" value="Aldo_ket_red"/>
    <property type="match status" value="1"/>
</dbReference>
<evidence type="ECO:0000313" key="2">
    <source>
        <dbReference type="EMBL" id="SPF28175.1"/>
    </source>
</evidence>
<dbReference type="PRINTS" id="PR00069">
    <property type="entry name" value="ALDKETRDTASE"/>
</dbReference>
<keyword evidence="3" id="KW-1185">Reference proteome</keyword>
<dbReference type="Proteomes" id="UP000244932">
    <property type="component" value="Unassembled WGS sequence"/>
</dbReference>